<feature type="region of interest" description="Disordered" evidence="14">
    <location>
        <begin position="356"/>
        <end position="460"/>
    </location>
</feature>
<dbReference type="GO" id="GO:0004674">
    <property type="term" value="F:protein serine/threonine kinase activity"/>
    <property type="evidence" value="ECO:0000318"/>
    <property type="project" value="GO_Central"/>
</dbReference>
<dbReference type="SUPFAM" id="SSF81383">
    <property type="entry name" value="F-box domain"/>
    <property type="match status" value="1"/>
</dbReference>
<dbReference type="GO" id="GO:0005524">
    <property type="term" value="F:ATP binding"/>
    <property type="evidence" value="ECO:0007669"/>
    <property type="project" value="UniProtKB-KW"/>
</dbReference>
<feature type="domain" description="Protein kinase" evidence="15">
    <location>
        <begin position="754"/>
        <end position="1024"/>
    </location>
</feature>
<sequence>MSSSPPPSSKPPLISDPDGKLDSATTSSVSSPTQPSPSRAKLLKIPPIPIRRSPRHTIHEDEEFEEFEEEDDDDDEEYEDQVRTERKTDDAPIVLASSLGLNHIRTRSAPSPLRFSSSVCSASNFGDESNKVKYTVKPKPKFTPIQPVKPVHWNQSKSLRNPSLLNPVSEAILRLTSGRKKRTHDIKSFSHELNSKGVRPFPVWKSRAFGHMEEIMVAVRARFERLKEDVDFDLGAFAGDLVGILEKSSESHPEWKENFEDLLVVARRCAKMSPGEFWVKCEAIVQKLDDRRQELPMGALKQAHTRLLFILTRCTRLVQFQKESGYEEEHILSLHQLSDLGVYPEQILEGAQQSFSGQLGGKDANEKHMNKSHEQEKVSAADDVEVDTAKSVESTGSYRMSSWKKLPSAAEKNQKGHDAADTAPNDKSDRLHAKDDTKTCGEYSSDNVDTPSCRPEPPEVSASAQRISWGLWMDQQNVSYENLMICRICEVEIPTVHVEEHSRICTIADRVAEALERIMESWTLKGTDTRGSFDVSGVYTTRMHEDLDELSPPKRNDLSPRFSEGILDCVPDADNSFVMEDLNVLPDMPCDMRSSLTPEQGTRTSSAGSSTPRSPLLTPRTSQIEMLLSGWRAIPELESYQQIHKLLDIARSIANVSNCEYSALEYMLERLEDLKYAIQDRKVDALVVETFGRRIEKLLQEKYVHLCGQIEDEKVDPSNGMADEESSVEDEAVRSLRASPINPCSKDRTSIEDFEIIKPISRGAFGRVFLARKRATGDLFAIKVLKKADMIRKNAVESILAERNILILLRNPFVVRFFYSFTCRENLYLVMEYLNGGDLYSLLRNLGCLDEDMAKVYIAEVVLALEYLHSLNVVHRDLKPDNLLIGQDGHIKLTDFGLSKVGLISSTDDLSGPSVSDTGFLRDDEPKTQPSSERTQRQKHSVVGTPDYLAPEILLGMGHSATADWWSVGVILFELLVGLPPFNAEHPQVPEEMSYEAYDLIDKLMTENPVQRLGATGSRECNYLNVQDMDNIQDIAQGMQEFKIEAISCTFPQEIIQEILLRLTVKSVIKCISVCKTWRSMIINQSFIRTHLNPTVHVNNLNASHLFLIHRVAGKRSVTMFHKALVEDVLEEVYSLHYDNKAFDEYSKIEFPIAPKQELYNRHLRVVGTCNGLICFADDIFRYGYDIFIWNPAIRKLVTLPWPGVTYMTHGGYDASIGFGFDANTNDYKVVRLVTYVILFHHP</sequence>
<dbReference type="EC" id="2.7.11.1" evidence="2"/>
<feature type="domain" description="F-box" evidence="16">
    <location>
        <begin position="1045"/>
        <end position="1091"/>
    </location>
</feature>
<keyword evidence="10" id="KW-0862">Zinc</keyword>
<dbReference type="PANTHER" id="PTHR24356:SF395">
    <property type="entry name" value="SERINE_THREONINE PROTEIN KINASE IRE-RELATED"/>
    <property type="match status" value="1"/>
</dbReference>
<keyword evidence="8" id="KW-0863">Zinc-finger</keyword>
<accession>A0A251QPT3</accession>
<evidence type="ECO:0000256" key="1">
    <source>
        <dbReference type="ARBA" id="ARBA00009903"/>
    </source>
</evidence>
<evidence type="ECO:0000256" key="13">
    <source>
        <dbReference type="ARBA" id="ARBA00048679"/>
    </source>
</evidence>
<reference evidence="17 18" key="1">
    <citation type="journal article" date="2013" name="Nat. Genet.">
        <title>The high-quality draft genome of peach (Prunus persica) identifies unique patterns of genetic diversity, domestication and genome evolution.</title>
        <authorList>
            <consortium name="International Peach Genome Initiative"/>
            <person name="Verde I."/>
            <person name="Abbott A.G."/>
            <person name="Scalabrin S."/>
            <person name="Jung S."/>
            <person name="Shu S."/>
            <person name="Marroni F."/>
            <person name="Zhebentyayeva T."/>
            <person name="Dettori M.T."/>
            <person name="Grimwood J."/>
            <person name="Cattonaro F."/>
            <person name="Zuccolo A."/>
            <person name="Rossini L."/>
            <person name="Jenkins J."/>
            <person name="Vendramin E."/>
            <person name="Meisel L.A."/>
            <person name="Decroocq V."/>
            <person name="Sosinski B."/>
            <person name="Prochnik S."/>
            <person name="Mitros T."/>
            <person name="Policriti A."/>
            <person name="Cipriani G."/>
            <person name="Dondini L."/>
            <person name="Ficklin S."/>
            <person name="Goodstein D.M."/>
            <person name="Xuan P."/>
            <person name="Del Fabbro C."/>
            <person name="Aramini V."/>
            <person name="Copetti D."/>
            <person name="Gonzalez S."/>
            <person name="Horner D.S."/>
            <person name="Falchi R."/>
            <person name="Lucas S."/>
            <person name="Mica E."/>
            <person name="Maldonado J."/>
            <person name="Lazzari B."/>
            <person name="Bielenberg D."/>
            <person name="Pirona R."/>
            <person name="Miculan M."/>
            <person name="Barakat A."/>
            <person name="Testolin R."/>
            <person name="Stella A."/>
            <person name="Tartarini S."/>
            <person name="Tonutti P."/>
            <person name="Arus P."/>
            <person name="Orellana A."/>
            <person name="Wells C."/>
            <person name="Main D."/>
            <person name="Vizzotto G."/>
            <person name="Silva H."/>
            <person name="Salamini F."/>
            <person name="Schmutz J."/>
            <person name="Morgante M."/>
            <person name="Rokhsar D.S."/>
        </authorList>
    </citation>
    <scope>NUCLEOTIDE SEQUENCE [LARGE SCALE GENOMIC DNA]</scope>
    <source>
        <strain evidence="18">cv. Nemared</strain>
    </source>
</reference>
<evidence type="ECO:0000256" key="12">
    <source>
        <dbReference type="ARBA" id="ARBA00047899"/>
    </source>
</evidence>
<feature type="compositionally biased region" description="Basic and acidic residues" evidence="14">
    <location>
        <begin position="363"/>
        <end position="380"/>
    </location>
</feature>
<dbReference type="SUPFAM" id="SSF56112">
    <property type="entry name" value="Protein kinase-like (PK-like)"/>
    <property type="match status" value="1"/>
</dbReference>
<dbReference type="PROSITE" id="PS50011">
    <property type="entry name" value="PROTEIN_KINASE_DOM"/>
    <property type="match status" value="1"/>
</dbReference>
<dbReference type="CDD" id="cd05579">
    <property type="entry name" value="STKc_MAST_like"/>
    <property type="match status" value="1"/>
</dbReference>
<keyword evidence="5" id="KW-0808">Transferase</keyword>
<evidence type="ECO:0000256" key="5">
    <source>
        <dbReference type="ARBA" id="ARBA00022679"/>
    </source>
</evidence>
<dbReference type="PANTHER" id="PTHR24356">
    <property type="entry name" value="SERINE/THREONINE-PROTEIN KINASE"/>
    <property type="match status" value="1"/>
</dbReference>
<evidence type="ECO:0000256" key="9">
    <source>
        <dbReference type="ARBA" id="ARBA00022777"/>
    </source>
</evidence>
<keyword evidence="6" id="KW-0479">Metal-binding</keyword>
<feature type="region of interest" description="Disordered" evidence="14">
    <location>
        <begin position="591"/>
        <end position="617"/>
    </location>
</feature>
<feature type="compositionally biased region" description="Acidic residues" evidence="14">
    <location>
        <begin position="60"/>
        <end position="79"/>
    </location>
</feature>
<dbReference type="FunFam" id="3.30.200.20:FF:000147">
    <property type="entry name" value="probable serine/threonine protein kinase IREH1"/>
    <property type="match status" value="1"/>
</dbReference>
<dbReference type="FunFam" id="1.10.510.10:FF:000024">
    <property type="entry name" value="Probable serine/threonine-protein kinase cot-1"/>
    <property type="match status" value="1"/>
</dbReference>
<dbReference type="Proteomes" id="UP000006882">
    <property type="component" value="Chromosome G2"/>
</dbReference>
<evidence type="ECO:0000256" key="8">
    <source>
        <dbReference type="ARBA" id="ARBA00022771"/>
    </source>
</evidence>
<dbReference type="InterPro" id="IPR036047">
    <property type="entry name" value="F-box-like_dom_sf"/>
</dbReference>
<proteinExistence type="inferred from homology"/>
<evidence type="ECO:0000256" key="14">
    <source>
        <dbReference type="SAM" id="MobiDB-lite"/>
    </source>
</evidence>
<dbReference type="EMBL" id="CM007652">
    <property type="protein sequence ID" value="ONI24695.1"/>
    <property type="molecule type" value="Genomic_DNA"/>
</dbReference>
<feature type="compositionally biased region" description="Polar residues" evidence="14">
    <location>
        <begin position="594"/>
        <end position="617"/>
    </location>
</feature>
<dbReference type="SMART" id="SM00220">
    <property type="entry name" value="S_TKc"/>
    <property type="match status" value="1"/>
</dbReference>
<keyword evidence="3" id="KW-0723">Serine/threonine-protein kinase</keyword>
<evidence type="ECO:0000313" key="18">
    <source>
        <dbReference type="Proteomes" id="UP000006882"/>
    </source>
</evidence>
<dbReference type="InterPro" id="IPR000719">
    <property type="entry name" value="Prot_kinase_dom"/>
</dbReference>
<dbReference type="InterPro" id="IPR001810">
    <property type="entry name" value="F-box_dom"/>
</dbReference>
<evidence type="ECO:0000256" key="6">
    <source>
        <dbReference type="ARBA" id="ARBA00022723"/>
    </source>
</evidence>
<dbReference type="GO" id="GO:0035556">
    <property type="term" value="P:intracellular signal transduction"/>
    <property type="evidence" value="ECO:0000318"/>
    <property type="project" value="GO_Central"/>
</dbReference>
<comment type="catalytic activity">
    <reaction evidence="13">
        <text>L-seryl-[protein] + ATP = O-phospho-L-seryl-[protein] + ADP + H(+)</text>
        <dbReference type="Rhea" id="RHEA:17989"/>
        <dbReference type="Rhea" id="RHEA-COMP:9863"/>
        <dbReference type="Rhea" id="RHEA-COMP:11604"/>
        <dbReference type="ChEBI" id="CHEBI:15378"/>
        <dbReference type="ChEBI" id="CHEBI:29999"/>
        <dbReference type="ChEBI" id="CHEBI:30616"/>
        <dbReference type="ChEBI" id="CHEBI:83421"/>
        <dbReference type="ChEBI" id="CHEBI:456216"/>
        <dbReference type="EC" id="2.7.11.1"/>
    </reaction>
</comment>
<dbReference type="Gene3D" id="1.20.1280.50">
    <property type="match status" value="1"/>
</dbReference>
<dbReference type="GO" id="GO:0007010">
    <property type="term" value="P:cytoskeleton organization"/>
    <property type="evidence" value="ECO:0007669"/>
    <property type="project" value="UniProtKB-ARBA"/>
</dbReference>
<feature type="compositionally biased region" description="Pro residues" evidence="14">
    <location>
        <begin position="1"/>
        <end position="10"/>
    </location>
</feature>
<evidence type="ECO:0000256" key="7">
    <source>
        <dbReference type="ARBA" id="ARBA00022741"/>
    </source>
</evidence>
<dbReference type="GO" id="GO:0008270">
    <property type="term" value="F:zinc ion binding"/>
    <property type="evidence" value="ECO:0007669"/>
    <property type="project" value="UniProtKB-KW"/>
</dbReference>
<dbReference type="PROSITE" id="PS50181">
    <property type="entry name" value="FBOX"/>
    <property type="match status" value="1"/>
</dbReference>
<dbReference type="SMART" id="SM00256">
    <property type="entry name" value="FBOX"/>
    <property type="match status" value="1"/>
</dbReference>
<keyword evidence="4" id="KW-0597">Phosphoprotein</keyword>
<dbReference type="PROSITE" id="PS00108">
    <property type="entry name" value="PROTEIN_KINASE_ST"/>
    <property type="match status" value="1"/>
</dbReference>
<gene>
    <name evidence="17" type="ORF">PRUPE_2G255800</name>
</gene>
<evidence type="ECO:0000256" key="2">
    <source>
        <dbReference type="ARBA" id="ARBA00012513"/>
    </source>
</evidence>
<evidence type="ECO:0000313" key="17">
    <source>
        <dbReference type="EMBL" id="ONI24695.1"/>
    </source>
</evidence>
<evidence type="ECO:0000256" key="11">
    <source>
        <dbReference type="ARBA" id="ARBA00022840"/>
    </source>
</evidence>
<keyword evidence="11" id="KW-0067">ATP-binding</keyword>
<dbReference type="InterPro" id="IPR011009">
    <property type="entry name" value="Kinase-like_dom_sf"/>
</dbReference>
<dbReference type="Pfam" id="PF26031">
    <property type="entry name" value="IREH1"/>
    <property type="match status" value="1"/>
</dbReference>
<dbReference type="AlphaFoldDB" id="A0A251QPT3"/>
<feature type="region of interest" description="Disordered" evidence="14">
    <location>
        <begin position="1"/>
        <end position="85"/>
    </location>
</feature>
<feature type="compositionally biased region" description="Basic and acidic residues" evidence="14">
    <location>
        <begin position="412"/>
        <end position="439"/>
    </location>
</feature>
<feature type="region of interest" description="Disordered" evidence="14">
    <location>
        <begin position="909"/>
        <end position="942"/>
    </location>
</feature>
<name>A0A251QPT3_PRUPE</name>
<dbReference type="InterPro" id="IPR008271">
    <property type="entry name" value="Ser/Thr_kinase_AS"/>
</dbReference>
<comment type="similarity">
    <text evidence="1">Belongs to the protein kinase superfamily. AGC Ser/Thr protein kinase family.</text>
</comment>
<feature type="compositionally biased region" description="Polar residues" evidence="14">
    <location>
        <begin position="391"/>
        <end position="400"/>
    </location>
</feature>
<keyword evidence="18" id="KW-1185">Reference proteome</keyword>
<dbReference type="Pfam" id="PF00646">
    <property type="entry name" value="F-box"/>
    <property type="match status" value="1"/>
</dbReference>
<dbReference type="Gene3D" id="3.30.200.20">
    <property type="entry name" value="Phosphorylase Kinase, domain 1"/>
    <property type="match status" value="1"/>
</dbReference>
<evidence type="ECO:0000256" key="10">
    <source>
        <dbReference type="ARBA" id="ARBA00022833"/>
    </source>
</evidence>
<dbReference type="Pfam" id="PF00069">
    <property type="entry name" value="Pkinase"/>
    <property type="match status" value="1"/>
</dbReference>
<evidence type="ECO:0000259" key="16">
    <source>
        <dbReference type="PROSITE" id="PS50181"/>
    </source>
</evidence>
<organism evidence="17 18">
    <name type="scientific">Prunus persica</name>
    <name type="common">Peach</name>
    <name type="synonym">Amygdalus persica</name>
    <dbReference type="NCBI Taxonomy" id="3760"/>
    <lineage>
        <taxon>Eukaryota</taxon>
        <taxon>Viridiplantae</taxon>
        <taxon>Streptophyta</taxon>
        <taxon>Embryophyta</taxon>
        <taxon>Tracheophyta</taxon>
        <taxon>Spermatophyta</taxon>
        <taxon>Magnoliopsida</taxon>
        <taxon>eudicotyledons</taxon>
        <taxon>Gunneridae</taxon>
        <taxon>Pentapetalae</taxon>
        <taxon>rosids</taxon>
        <taxon>fabids</taxon>
        <taxon>Rosales</taxon>
        <taxon>Rosaceae</taxon>
        <taxon>Amygdaloideae</taxon>
        <taxon>Amygdaleae</taxon>
        <taxon>Prunus</taxon>
    </lineage>
</organism>
<dbReference type="Gramene" id="ONI24695">
    <property type="protein sequence ID" value="ONI24695"/>
    <property type="gene ID" value="PRUPE_2G255800"/>
</dbReference>
<evidence type="ECO:0000259" key="15">
    <source>
        <dbReference type="PROSITE" id="PS50011"/>
    </source>
</evidence>
<comment type="catalytic activity">
    <reaction evidence="12">
        <text>L-threonyl-[protein] + ATP = O-phospho-L-threonyl-[protein] + ADP + H(+)</text>
        <dbReference type="Rhea" id="RHEA:46608"/>
        <dbReference type="Rhea" id="RHEA-COMP:11060"/>
        <dbReference type="Rhea" id="RHEA-COMP:11605"/>
        <dbReference type="ChEBI" id="CHEBI:15378"/>
        <dbReference type="ChEBI" id="CHEBI:30013"/>
        <dbReference type="ChEBI" id="CHEBI:30616"/>
        <dbReference type="ChEBI" id="CHEBI:61977"/>
        <dbReference type="ChEBI" id="CHEBI:456216"/>
        <dbReference type="EC" id="2.7.11.1"/>
    </reaction>
</comment>
<dbReference type="eggNOG" id="KOG0606">
    <property type="taxonomic scope" value="Eukaryota"/>
</dbReference>
<feature type="compositionally biased region" description="Low complexity" evidence="14">
    <location>
        <begin position="23"/>
        <end position="38"/>
    </location>
</feature>
<dbReference type="InterPro" id="IPR058783">
    <property type="entry name" value="IREH1/IRE-like_N"/>
</dbReference>
<keyword evidence="9" id="KW-0418">Kinase</keyword>
<dbReference type="InterPro" id="IPR050236">
    <property type="entry name" value="Ser_Thr_kinase_AGC"/>
</dbReference>
<keyword evidence="7" id="KW-0547">Nucleotide-binding</keyword>
<dbReference type="Gene3D" id="1.10.510.10">
    <property type="entry name" value="Transferase(Phosphotransferase) domain 1"/>
    <property type="match status" value="1"/>
</dbReference>
<evidence type="ECO:0000256" key="3">
    <source>
        <dbReference type="ARBA" id="ARBA00022527"/>
    </source>
</evidence>
<evidence type="ECO:0000256" key="4">
    <source>
        <dbReference type="ARBA" id="ARBA00022553"/>
    </source>
</evidence>
<protein>
    <recommendedName>
        <fullName evidence="2">non-specific serine/threonine protein kinase</fullName>
        <ecNumber evidence="2">2.7.11.1</ecNumber>
    </recommendedName>
</protein>